<dbReference type="InterPro" id="IPR000757">
    <property type="entry name" value="Beta-glucanase-like"/>
</dbReference>
<keyword evidence="12" id="KW-0325">Glycoprotein</keyword>
<reference evidence="24" key="2">
    <citation type="submission" date="2023-01" db="EMBL/GenBank/DDBJ databases">
        <authorList>
            <person name="Petersen C."/>
        </authorList>
    </citation>
    <scope>NUCLEOTIDE SEQUENCE</scope>
    <source>
        <strain evidence="24">IBT 17514</strain>
    </source>
</reference>
<evidence type="ECO:0000256" key="7">
    <source>
        <dbReference type="ARBA" id="ARBA00022676"/>
    </source>
</evidence>
<dbReference type="EC" id="3.2.-.-" evidence="18"/>
<dbReference type="Gene3D" id="2.60.120.200">
    <property type="match status" value="1"/>
</dbReference>
<dbReference type="PANTHER" id="PTHR10963:SF27">
    <property type="entry name" value="GLYCOSIDASE-RELATED"/>
    <property type="match status" value="1"/>
</dbReference>
<dbReference type="GO" id="GO:0009277">
    <property type="term" value="C:fungal-type cell wall"/>
    <property type="evidence" value="ECO:0007669"/>
    <property type="project" value="TreeGrafter"/>
</dbReference>
<dbReference type="GO" id="GO:0031505">
    <property type="term" value="P:fungal-type cell wall organization"/>
    <property type="evidence" value="ECO:0007669"/>
    <property type="project" value="TreeGrafter"/>
</dbReference>
<keyword evidence="20" id="KW-1015">Disulfide bond</keyword>
<keyword evidence="5" id="KW-0964">Secreted</keyword>
<keyword evidence="7" id="KW-0328">Glycosyltransferase</keyword>
<dbReference type="GO" id="GO:0008843">
    <property type="term" value="F:endochitinase activity"/>
    <property type="evidence" value="ECO:0007669"/>
    <property type="project" value="UniProtKB-EC"/>
</dbReference>
<evidence type="ECO:0000256" key="20">
    <source>
        <dbReference type="PIRSR" id="PIRSR037299-2"/>
    </source>
</evidence>
<evidence type="ECO:0000256" key="19">
    <source>
        <dbReference type="PIRSR" id="PIRSR037299-1"/>
    </source>
</evidence>
<evidence type="ECO:0000256" key="17">
    <source>
        <dbReference type="ARBA" id="ARBA00093308"/>
    </source>
</evidence>
<keyword evidence="9 22" id="KW-0732">Signal</keyword>
<dbReference type="EMBL" id="JAQJAN010000020">
    <property type="protein sequence ID" value="KAJ5704190.1"/>
    <property type="molecule type" value="Genomic_DNA"/>
</dbReference>
<evidence type="ECO:0000256" key="2">
    <source>
        <dbReference type="ARBA" id="ARBA00004191"/>
    </source>
</evidence>
<evidence type="ECO:0000256" key="3">
    <source>
        <dbReference type="ARBA" id="ARBA00004609"/>
    </source>
</evidence>
<feature type="active site" description="Nucleophile" evidence="19">
    <location>
        <position position="117"/>
    </location>
</feature>
<sequence>MPSLLKFAAAALAVAQASAQTYTTCNPLDGTCPADKGTTESTLSFDFTQSLDDWTTTAGTVNTGSNGAEFTINKQGDAPTIETDFYIFFGDVSVTMKAAPGQGIVSSIVFESDDLDEIDWEALGGDSTTIETNYFGKGDTTTYDRDTWPSVSDPQNDWHTYKVSWQKDAITWYIDGAVVRTLEYADASSGTRFPQTPMRIRIGIWAGGDPTNGEGTIEWAGGETNYADVPFTMYVKSVEINNANPAESYTYTDTSGSYDSIKLSGAAALSQTDSSSSSSSTSTSSSSTKSSETSTTDATTTATTTKETSSTSATKGSSTVSGSSSKVSGSGSASGSTTPSGTGSSSGSSTTGSSSGSASASGTGSGSSTSASATPTYNAAVNVASNYFAPISLLALVAAFIQL</sequence>
<keyword evidence="5" id="KW-0134">Cell wall</keyword>
<evidence type="ECO:0000256" key="18">
    <source>
        <dbReference type="PIRNR" id="PIRNR037299"/>
    </source>
</evidence>
<dbReference type="GO" id="GO:0016757">
    <property type="term" value="F:glycosyltransferase activity"/>
    <property type="evidence" value="ECO:0007669"/>
    <property type="project" value="UniProtKB-KW"/>
</dbReference>
<dbReference type="SUPFAM" id="SSF49899">
    <property type="entry name" value="Concanavalin A-like lectins/glucanases"/>
    <property type="match status" value="1"/>
</dbReference>
<dbReference type="InterPro" id="IPR013320">
    <property type="entry name" value="ConA-like_dom_sf"/>
</dbReference>
<dbReference type="PIRSF" id="PIRSF037299">
    <property type="entry name" value="Glycosidase_CRH1_prd"/>
    <property type="match status" value="1"/>
</dbReference>
<feature type="active site" description="Proton donor" evidence="19">
    <location>
        <position position="121"/>
    </location>
</feature>
<keyword evidence="25" id="KW-1185">Reference proteome</keyword>
<comment type="function">
    <text evidence="17">Dual chitinase/transglycosylase that plays a role in cell wall architecture. Chitinase and transglycosylase activities are coupled. Required for the polysaccharide cross-linking at the septa and the cell wall. More specifically, transfers chitin to 1,6-beta-glucan in the cell wall.</text>
</comment>
<evidence type="ECO:0000256" key="22">
    <source>
        <dbReference type="SAM" id="SignalP"/>
    </source>
</evidence>
<organism evidence="24 25">
    <name type="scientific">Penicillium malachiteum</name>
    <dbReference type="NCBI Taxonomy" id="1324776"/>
    <lineage>
        <taxon>Eukaryota</taxon>
        <taxon>Fungi</taxon>
        <taxon>Dikarya</taxon>
        <taxon>Ascomycota</taxon>
        <taxon>Pezizomycotina</taxon>
        <taxon>Eurotiomycetes</taxon>
        <taxon>Eurotiomycetidae</taxon>
        <taxon>Eurotiales</taxon>
        <taxon>Aspergillaceae</taxon>
        <taxon>Penicillium</taxon>
    </lineage>
</organism>
<keyword evidence="15" id="KW-0961">Cell wall biogenesis/degradation</keyword>
<keyword evidence="6" id="KW-0336">GPI-anchor</keyword>
<evidence type="ECO:0000259" key="23">
    <source>
        <dbReference type="PROSITE" id="PS51762"/>
    </source>
</evidence>
<comment type="similarity">
    <text evidence="16">Belongs to the glycosyl hydrolase 16 family. CRH1 subfamily.</text>
</comment>
<dbReference type="GO" id="GO:0098552">
    <property type="term" value="C:side of membrane"/>
    <property type="evidence" value="ECO:0007669"/>
    <property type="project" value="UniProtKB-KW"/>
</dbReference>
<dbReference type="CDD" id="cd02183">
    <property type="entry name" value="GH16_fungal_CRH1_transglycosylase"/>
    <property type="match status" value="1"/>
</dbReference>
<evidence type="ECO:0000256" key="1">
    <source>
        <dbReference type="ARBA" id="ARBA00000822"/>
    </source>
</evidence>
<dbReference type="PANTHER" id="PTHR10963">
    <property type="entry name" value="GLYCOSYL HYDROLASE-RELATED"/>
    <property type="match status" value="1"/>
</dbReference>
<feature type="domain" description="GH16" evidence="23">
    <location>
        <begin position="21"/>
        <end position="228"/>
    </location>
</feature>
<feature type="region of interest" description="Disordered" evidence="21">
    <location>
        <begin position="270"/>
        <end position="373"/>
    </location>
</feature>
<evidence type="ECO:0000256" key="15">
    <source>
        <dbReference type="ARBA" id="ARBA00023316"/>
    </source>
</evidence>
<keyword evidence="4" id="KW-1003">Cell membrane</keyword>
<feature type="chain" id="PRO_5042155769" description="Crh-like protein" evidence="22">
    <location>
        <begin position="20"/>
        <end position="403"/>
    </location>
</feature>
<evidence type="ECO:0000256" key="5">
    <source>
        <dbReference type="ARBA" id="ARBA00022512"/>
    </source>
</evidence>
<name>A0AAD6HBY2_9EURO</name>
<reference evidence="24" key="1">
    <citation type="journal article" date="2023" name="IMA Fungus">
        <title>Comparative genomic study of the Penicillium genus elucidates a diverse pangenome and 15 lateral gene transfer events.</title>
        <authorList>
            <person name="Petersen C."/>
            <person name="Sorensen T."/>
            <person name="Nielsen M.R."/>
            <person name="Sondergaard T.E."/>
            <person name="Sorensen J.L."/>
            <person name="Fitzpatrick D.A."/>
            <person name="Frisvad J.C."/>
            <person name="Nielsen K.L."/>
        </authorList>
    </citation>
    <scope>NUCLEOTIDE SEQUENCE</scope>
    <source>
        <strain evidence="24">IBT 17514</strain>
    </source>
</reference>
<comment type="catalytic activity">
    <reaction evidence="1">
        <text>Random endo-hydrolysis of N-acetyl-beta-D-glucosaminide (1-&gt;4)-beta-linkages in chitin and chitodextrins.</text>
        <dbReference type="EC" id="3.2.1.14"/>
    </reaction>
</comment>
<evidence type="ECO:0000256" key="8">
    <source>
        <dbReference type="ARBA" id="ARBA00022679"/>
    </source>
</evidence>
<dbReference type="FunFam" id="2.60.120.200:FF:000152">
    <property type="entry name" value="Cell wall glucanase"/>
    <property type="match status" value="1"/>
</dbReference>
<dbReference type="Proteomes" id="UP001215712">
    <property type="component" value="Unassembled WGS sequence"/>
</dbReference>
<dbReference type="GO" id="GO:0005886">
    <property type="term" value="C:plasma membrane"/>
    <property type="evidence" value="ECO:0007669"/>
    <property type="project" value="UniProtKB-SubCell"/>
</dbReference>
<evidence type="ECO:0000256" key="6">
    <source>
        <dbReference type="ARBA" id="ARBA00022622"/>
    </source>
</evidence>
<evidence type="ECO:0000256" key="4">
    <source>
        <dbReference type="ARBA" id="ARBA00022475"/>
    </source>
</evidence>
<dbReference type="GO" id="GO:0005975">
    <property type="term" value="P:carbohydrate metabolic process"/>
    <property type="evidence" value="ECO:0007669"/>
    <property type="project" value="InterPro"/>
</dbReference>
<keyword evidence="10 18" id="KW-0378">Hydrolase</keyword>
<evidence type="ECO:0000256" key="14">
    <source>
        <dbReference type="ARBA" id="ARBA00023295"/>
    </source>
</evidence>
<dbReference type="PROSITE" id="PS51762">
    <property type="entry name" value="GH16_2"/>
    <property type="match status" value="1"/>
</dbReference>
<keyword evidence="8" id="KW-0808">Transferase</keyword>
<evidence type="ECO:0000256" key="16">
    <source>
        <dbReference type="ARBA" id="ARBA00038074"/>
    </source>
</evidence>
<evidence type="ECO:0000256" key="11">
    <source>
        <dbReference type="ARBA" id="ARBA00023136"/>
    </source>
</evidence>
<dbReference type="InterPro" id="IPR050546">
    <property type="entry name" value="Glycosyl_Hydrlase_16"/>
</dbReference>
<evidence type="ECO:0000256" key="9">
    <source>
        <dbReference type="ARBA" id="ARBA00022729"/>
    </source>
</evidence>
<comment type="caution">
    <text evidence="24">The sequence shown here is derived from an EMBL/GenBank/DDBJ whole genome shotgun (WGS) entry which is preliminary data.</text>
</comment>
<gene>
    <name evidence="24" type="ORF">N7493_011328</name>
</gene>
<protein>
    <recommendedName>
        <fullName evidence="18">Crh-like protein</fullName>
        <ecNumber evidence="18">3.2.-.-</ecNumber>
    </recommendedName>
</protein>
<feature type="signal peptide" evidence="22">
    <location>
        <begin position="1"/>
        <end position="19"/>
    </location>
</feature>
<accession>A0AAD6HBY2</accession>
<proteinExistence type="inferred from homology"/>
<feature type="disulfide bond" evidence="20">
    <location>
        <begin position="25"/>
        <end position="32"/>
    </location>
</feature>
<keyword evidence="14" id="KW-0326">Glycosidase</keyword>
<evidence type="ECO:0000256" key="21">
    <source>
        <dbReference type="SAM" id="MobiDB-lite"/>
    </source>
</evidence>
<feature type="compositionally biased region" description="Low complexity" evidence="21">
    <location>
        <begin position="272"/>
        <end position="373"/>
    </location>
</feature>
<evidence type="ECO:0000256" key="12">
    <source>
        <dbReference type="ARBA" id="ARBA00023180"/>
    </source>
</evidence>
<evidence type="ECO:0000313" key="25">
    <source>
        <dbReference type="Proteomes" id="UP001215712"/>
    </source>
</evidence>
<keyword evidence="13" id="KW-0449">Lipoprotein</keyword>
<evidence type="ECO:0000256" key="13">
    <source>
        <dbReference type="ARBA" id="ARBA00023288"/>
    </source>
</evidence>
<comment type="subcellular location">
    <subcellularLocation>
        <location evidence="3">Cell membrane</location>
        <topology evidence="3">Lipid-anchor</topology>
        <topology evidence="3">GPI-anchor</topology>
    </subcellularLocation>
    <subcellularLocation>
        <location evidence="2">Secreted</location>
        <location evidence="2">Cell wall</location>
    </subcellularLocation>
</comment>
<keyword evidence="11 18" id="KW-0472">Membrane</keyword>
<evidence type="ECO:0000313" key="24">
    <source>
        <dbReference type="EMBL" id="KAJ5704190.1"/>
    </source>
</evidence>
<dbReference type="Pfam" id="PF00722">
    <property type="entry name" value="Glyco_hydro_16"/>
    <property type="match status" value="1"/>
</dbReference>
<dbReference type="AlphaFoldDB" id="A0AAD6HBY2"/>
<evidence type="ECO:0000256" key="10">
    <source>
        <dbReference type="ARBA" id="ARBA00022801"/>
    </source>
</evidence>
<dbReference type="InterPro" id="IPR017168">
    <property type="entry name" value="CHR-like"/>
</dbReference>